<dbReference type="STRING" id="58114.SAMN05216270_1165"/>
<dbReference type="GO" id="GO:0016740">
    <property type="term" value="F:transferase activity"/>
    <property type="evidence" value="ECO:0007669"/>
    <property type="project" value="UniProtKB-KW"/>
</dbReference>
<dbReference type="PANTHER" id="PTHR36451">
    <property type="entry name" value="PAPS-DEPENDENT SULFOTRANSFERASE STF3"/>
    <property type="match status" value="1"/>
</dbReference>
<protein>
    <submittedName>
        <fullName evidence="1">Sulfotransferase family protein</fullName>
    </submittedName>
</protein>
<accession>A0A1G7B884</accession>
<dbReference type="EMBL" id="FNAD01000016">
    <property type="protein sequence ID" value="SDE23299.1"/>
    <property type="molecule type" value="Genomic_DNA"/>
</dbReference>
<proteinExistence type="predicted"/>
<keyword evidence="1" id="KW-0808">Transferase</keyword>
<dbReference type="InterPro" id="IPR052736">
    <property type="entry name" value="Stf3_sulfotransferase"/>
</dbReference>
<dbReference type="AlphaFoldDB" id="A0A1G7B884"/>
<dbReference type="Proteomes" id="UP000198949">
    <property type="component" value="Unassembled WGS sequence"/>
</dbReference>
<organism evidence="1 2">
    <name type="scientific">Glycomyces harbinensis</name>
    <dbReference type="NCBI Taxonomy" id="58114"/>
    <lineage>
        <taxon>Bacteria</taxon>
        <taxon>Bacillati</taxon>
        <taxon>Actinomycetota</taxon>
        <taxon>Actinomycetes</taxon>
        <taxon>Glycomycetales</taxon>
        <taxon>Glycomycetaceae</taxon>
        <taxon>Glycomyces</taxon>
    </lineage>
</organism>
<dbReference type="Pfam" id="PF13469">
    <property type="entry name" value="Sulfotransfer_3"/>
    <property type="match status" value="1"/>
</dbReference>
<reference evidence="2" key="1">
    <citation type="submission" date="2016-10" db="EMBL/GenBank/DDBJ databases">
        <authorList>
            <person name="Varghese N."/>
            <person name="Submissions S."/>
        </authorList>
    </citation>
    <scope>NUCLEOTIDE SEQUENCE [LARGE SCALE GENOMIC DNA]</scope>
    <source>
        <strain evidence="2">CGMCC 4.3516</strain>
    </source>
</reference>
<gene>
    <name evidence="1" type="ORF">SAMN05216270_1165</name>
</gene>
<evidence type="ECO:0000313" key="1">
    <source>
        <dbReference type="EMBL" id="SDE23299.1"/>
    </source>
</evidence>
<dbReference type="SUPFAM" id="SSF52540">
    <property type="entry name" value="P-loop containing nucleoside triphosphate hydrolases"/>
    <property type="match status" value="1"/>
</dbReference>
<dbReference type="OrthoDB" id="9777890at2"/>
<keyword evidence="2" id="KW-1185">Reference proteome</keyword>
<dbReference type="RefSeq" id="WP_091039575.1">
    <property type="nucleotide sequence ID" value="NZ_FNAD01000016.1"/>
</dbReference>
<dbReference type="PANTHER" id="PTHR36451:SF1">
    <property type="entry name" value="OMEGA-HYDROXY-BETA-DIHYDROMENAQUINONE-9 SULFOTRANSFERASE STF3"/>
    <property type="match status" value="1"/>
</dbReference>
<dbReference type="InterPro" id="IPR027417">
    <property type="entry name" value="P-loop_NTPase"/>
</dbReference>
<name>A0A1G7B884_9ACTN</name>
<evidence type="ECO:0000313" key="2">
    <source>
        <dbReference type="Proteomes" id="UP000198949"/>
    </source>
</evidence>
<sequence>MERVAPWLKAVNTVLTPAIAGRRKKIDRIIDRAIREAEHRTASTAHGDEEFIDGLKVLLRGYADIDDLTLTGWVTIQQEVTDRLENRLRIRKLHALRPEIADEPVSRPLVVTGLPRTGTTMLQRLLAVPDGHRAPLLHELMNADLTGTEHRHRAERIVDAMGKAVPTFGAVYDMDAGKPDADVFVLPHGIAHLVRAQPPGYVQWMLDRDGAADYRYLKQTLQVLQHGRPRRRWVLRAPAHLWHLGDLMKTFPDAQILWTHRDPATALASLCSMTETATALNTGRVDPQAIGRMWLGLIATGLDRARAARRRLPGYAIVDVPYRHLTDDAAQALPGLFGRLGAPWGPAEQRALDASLADRRTGHPYDLARYGLTDRDVDQVLGDYKRVFGEYLYRPNR</sequence>
<dbReference type="Gene3D" id="3.40.50.300">
    <property type="entry name" value="P-loop containing nucleotide triphosphate hydrolases"/>
    <property type="match status" value="1"/>
</dbReference>